<protein>
    <submittedName>
        <fullName evidence="1">Uncharacterized protein</fullName>
    </submittedName>
</protein>
<proteinExistence type="predicted"/>
<evidence type="ECO:0000313" key="2">
    <source>
        <dbReference type="Proteomes" id="UP001497382"/>
    </source>
</evidence>
<sequence>YKYPYVYGVNRKIKKYRICISLKKTLFLFVAAHIIKGDNQD</sequence>
<dbReference type="EMBL" id="CAXIEN010000255">
    <property type="protein sequence ID" value="CAL1289839.1"/>
    <property type="molecule type" value="Genomic_DNA"/>
</dbReference>
<keyword evidence="2" id="KW-1185">Reference proteome</keyword>
<accession>A0AAV2B1E1</accession>
<name>A0AAV2B1E1_9ARAC</name>
<organism evidence="1 2">
    <name type="scientific">Larinioides sclopetarius</name>
    <dbReference type="NCBI Taxonomy" id="280406"/>
    <lineage>
        <taxon>Eukaryota</taxon>
        <taxon>Metazoa</taxon>
        <taxon>Ecdysozoa</taxon>
        <taxon>Arthropoda</taxon>
        <taxon>Chelicerata</taxon>
        <taxon>Arachnida</taxon>
        <taxon>Araneae</taxon>
        <taxon>Araneomorphae</taxon>
        <taxon>Entelegynae</taxon>
        <taxon>Araneoidea</taxon>
        <taxon>Araneidae</taxon>
        <taxon>Larinioides</taxon>
    </lineage>
</organism>
<evidence type="ECO:0000313" key="1">
    <source>
        <dbReference type="EMBL" id="CAL1289839.1"/>
    </source>
</evidence>
<reference evidence="1 2" key="1">
    <citation type="submission" date="2024-04" db="EMBL/GenBank/DDBJ databases">
        <authorList>
            <person name="Rising A."/>
            <person name="Reimegard J."/>
            <person name="Sonavane S."/>
            <person name="Akerstrom W."/>
            <person name="Nylinder S."/>
            <person name="Hedman E."/>
            <person name="Kallberg Y."/>
        </authorList>
    </citation>
    <scope>NUCLEOTIDE SEQUENCE [LARGE SCALE GENOMIC DNA]</scope>
</reference>
<gene>
    <name evidence="1" type="ORF">LARSCL_LOCUS16153</name>
</gene>
<dbReference type="AlphaFoldDB" id="A0AAV2B1E1"/>
<dbReference type="Proteomes" id="UP001497382">
    <property type="component" value="Unassembled WGS sequence"/>
</dbReference>
<comment type="caution">
    <text evidence="1">The sequence shown here is derived from an EMBL/GenBank/DDBJ whole genome shotgun (WGS) entry which is preliminary data.</text>
</comment>
<feature type="non-terminal residue" evidence="1">
    <location>
        <position position="1"/>
    </location>
</feature>